<dbReference type="GO" id="GO:0006529">
    <property type="term" value="P:asparagine biosynthetic process"/>
    <property type="evidence" value="ECO:0007669"/>
    <property type="project" value="UniProtKB-KW"/>
</dbReference>
<keyword evidence="5 10" id="KW-0067">ATP-binding</keyword>
<protein>
    <recommendedName>
        <fullName evidence="3">asparagine synthase (glutamine-hydrolyzing)</fullName>
        <ecNumber evidence="3">6.3.5.4</ecNumber>
    </recommendedName>
</protein>
<dbReference type="InterPro" id="IPR014729">
    <property type="entry name" value="Rossmann-like_a/b/a_fold"/>
</dbReference>
<evidence type="ECO:0000313" key="13">
    <source>
        <dbReference type="EMBL" id="GIE13714.1"/>
    </source>
</evidence>
<evidence type="ECO:0000256" key="10">
    <source>
        <dbReference type="PIRSR" id="PIRSR001589-2"/>
    </source>
</evidence>
<evidence type="ECO:0000256" key="7">
    <source>
        <dbReference type="ARBA" id="ARBA00022962"/>
    </source>
</evidence>
<dbReference type="InterPro" id="IPR001962">
    <property type="entry name" value="Asn_synthase"/>
</dbReference>
<dbReference type="InterPro" id="IPR033738">
    <property type="entry name" value="AsnB_N"/>
</dbReference>
<dbReference type="PROSITE" id="PS51278">
    <property type="entry name" value="GATASE_TYPE_2"/>
    <property type="match status" value="1"/>
</dbReference>
<name>A0A919MGC6_9ACTN</name>
<feature type="site" description="Important for beta-aspartyl-AMP intermediate formation" evidence="11">
    <location>
        <position position="383"/>
    </location>
</feature>
<evidence type="ECO:0000256" key="5">
    <source>
        <dbReference type="ARBA" id="ARBA00022840"/>
    </source>
</evidence>
<dbReference type="RefSeq" id="WP_203820154.1">
    <property type="nucleotide sequence ID" value="NZ_BAAABP010000002.1"/>
</dbReference>
<dbReference type="Gene3D" id="3.40.50.620">
    <property type="entry name" value="HUPs"/>
    <property type="match status" value="1"/>
</dbReference>
<dbReference type="InterPro" id="IPR017932">
    <property type="entry name" value="GATase_2_dom"/>
</dbReference>
<dbReference type="PANTHER" id="PTHR43284">
    <property type="entry name" value="ASPARAGINE SYNTHETASE (GLUTAMINE-HYDROLYZING)"/>
    <property type="match status" value="1"/>
</dbReference>
<dbReference type="CDD" id="cd01991">
    <property type="entry name" value="Asn_synthase_B_C"/>
    <property type="match status" value="1"/>
</dbReference>
<evidence type="ECO:0000256" key="2">
    <source>
        <dbReference type="ARBA" id="ARBA00005752"/>
    </source>
</evidence>
<comment type="pathway">
    <text evidence="1">Amino-acid biosynthesis; L-asparagine biosynthesis; L-asparagine from L-aspartate (L-Gln route): step 1/1.</text>
</comment>
<feature type="active site" description="For GATase activity" evidence="9">
    <location>
        <position position="2"/>
    </location>
</feature>
<gene>
    <name evidence="13" type="primary">asnO</name>
    <name evidence="13" type="ORF">Afe05nite_55540</name>
</gene>
<dbReference type="NCBIfam" id="TIGR01536">
    <property type="entry name" value="asn_synth_AEB"/>
    <property type="match status" value="1"/>
</dbReference>
<dbReference type="Pfam" id="PF00733">
    <property type="entry name" value="Asn_synthase"/>
    <property type="match status" value="1"/>
</dbReference>
<keyword evidence="9" id="KW-0028">Amino-acid biosynthesis</keyword>
<dbReference type="PANTHER" id="PTHR43284:SF1">
    <property type="entry name" value="ASPARAGINE SYNTHETASE"/>
    <property type="match status" value="1"/>
</dbReference>
<evidence type="ECO:0000256" key="11">
    <source>
        <dbReference type="PIRSR" id="PIRSR001589-3"/>
    </source>
</evidence>
<organism evidence="13 14">
    <name type="scientific">Paractinoplanes ferrugineus</name>
    <dbReference type="NCBI Taxonomy" id="113564"/>
    <lineage>
        <taxon>Bacteria</taxon>
        <taxon>Bacillati</taxon>
        <taxon>Actinomycetota</taxon>
        <taxon>Actinomycetes</taxon>
        <taxon>Micromonosporales</taxon>
        <taxon>Micromonosporaceae</taxon>
        <taxon>Paractinoplanes</taxon>
    </lineage>
</organism>
<dbReference type="InterPro" id="IPR029055">
    <property type="entry name" value="Ntn_hydrolases_N"/>
</dbReference>
<dbReference type="Proteomes" id="UP000598174">
    <property type="component" value="Unassembled WGS sequence"/>
</dbReference>
<evidence type="ECO:0000313" key="14">
    <source>
        <dbReference type="Proteomes" id="UP000598174"/>
    </source>
</evidence>
<feature type="binding site" evidence="10">
    <location>
        <position position="292"/>
    </location>
    <ligand>
        <name>ATP</name>
        <dbReference type="ChEBI" id="CHEBI:30616"/>
    </ligand>
</feature>
<evidence type="ECO:0000256" key="4">
    <source>
        <dbReference type="ARBA" id="ARBA00022741"/>
    </source>
</evidence>
<keyword evidence="7 9" id="KW-0315">Glutamine amidotransferase</keyword>
<dbReference type="GO" id="GO:0004066">
    <property type="term" value="F:asparagine synthase (glutamine-hydrolyzing) activity"/>
    <property type="evidence" value="ECO:0007669"/>
    <property type="project" value="UniProtKB-EC"/>
</dbReference>
<keyword evidence="14" id="KW-1185">Reference proteome</keyword>
<feature type="binding site" evidence="10">
    <location>
        <position position="103"/>
    </location>
    <ligand>
        <name>L-glutamine</name>
        <dbReference type="ChEBI" id="CHEBI:58359"/>
    </ligand>
</feature>
<comment type="similarity">
    <text evidence="2">Belongs to the asparagine synthetase family.</text>
</comment>
<dbReference type="SUPFAM" id="SSF56235">
    <property type="entry name" value="N-terminal nucleophile aminohydrolases (Ntn hydrolases)"/>
    <property type="match status" value="1"/>
</dbReference>
<accession>A0A919MGC6</accession>
<feature type="domain" description="Glutamine amidotransferase type-2" evidence="12">
    <location>
        <begin position="2"/>
        <end position="215"/>
    </location>
</feature>
<comment type="catalytic activity">
    <reaction evidence="8">
        <text>L-aspartate + L-glutamine + ATP + H2O = L-asparagine + L-glutamate + AMP + diphosphate + H(+)</text>
        <dbReference type="Rhea" id="RHEA:12228"/>
        <dbReference type="ChEBI" id="CHEBI:15377"/>
        <dbReference type="ChEBI" id="CHEBI:15378"/>
        <dbReference type="ChEBI" id="CHEBI:29985"/>
        <dbReference type="ChEBI" id="CHEBI:29991"/>
        <dbReference type="ChEBI" id="CHEBI:30616"/>
        <dbReference type="ChEBI" id="CHEBI:33019"/>
        <dbReference type="ChEBI" id="CHEBI:58048"/>
        <dbReference type="ChEBI" id="CHEBI:58359"/>
        <dbReference type="ChEBI" id="CHEBI:456215"/>
        <dbReference type="EC" id="6.3.5.4"/>
    </reaction>
</comment>
<dbReference type="CDD" id="cd00712">
    <property type="entry name" value="AsnB"/>
    <property type="match status" value="1"/>
</dbReference>
<comment type="caution">
    <text evidence="13">The sequence shown here is derived from an EMBL/GenBank/DDBJ whole genome shotgun (WGS) entry which is preliminary data.</text>
</comment>
<reference evidence="13" key="1">
    <citation type="submission" date="2021-01" db="EMBL/GenBank/DDBJ databases">
        <title>Whole genome shotgun sequence of Actinoplanes ferrugineus NBRC 15555.</title>
        <authorList>
            <person name="Komaki H."/>
            <person name="Tamura T."/>
        </authorList>
    </citation>
    <scope>NUCLEOTIDE SEQUENCE</scope>
    <source>
        <strain evidence="13">NBRC 15555</strain>
    </source>
</reference>
<dbReference type="EMBL" id="BOMM01000050">
    <property type="protein sequence ID" value="GIE13714.1"/>
    <property type="molecule type" value="Genomic_DNA"/>
</dbReference>
<dbReference type="InterPro" id="IPR006426">
    <property type="entry name" value="Asn_synth_AEB"/>
</dbReference>
<keyword evidence="4 10" id="KW-0547">Nucleotide-binding</keyword>
<dbReference type="EC" id="6.3.5.4" evidence="3"/>
<evidence type="ECO:0000256" key="8">
    <source>
        <dbReference type="ARBA" id="ARBA00048741"/>
    </source>
</evidence>
<dbReference type="Gene3D" id="3.60.20.10">
    <property type="entry name" value="Glutamine Phosphoribosylpyrophosphate, subunit 1, domain 1"/>
    <property type="match status" value="1"/>
</dbReference>
<proteinExistence type="inferred from homology"/>
<dbReference type="InterPro" id="IPR051786">
    <property type="entry name" value="ASN_synthetase/amidase"/>
</dbReference>
<sequence>MCGIAGWVDFDRDLRTEGVVLADMTATMALRGPDAGGVWLSPHAGLGHRRLAVIDIEGGRQPMIAEEDGRPLAVISYSGEVYNFPELRRELESYGHRFRSRSDTEVVLRAYLQWGEYFAERLNGMFAFALWDVRREELLLVRDRVGIKPLYYYPTPGGLLFGSEPKAILAHPLVDRVVDADGLRELFAGVKTPGGGVLRGMPELTPGHVLRIGRSGTRIRRYWSLTAHEHTDDLPTTLDTVRGLLTDIVERQVVADVPLCTMLSGGLDSSTLTALASRSMAGTGERVRSFSVDFVGYADNFEPDLTHPTVDSPYVQEVVDHVGAQHSHVVLGNEEMTLPEIRKAVVEAMDWPVLIAGPGSMDISLYLLFRAIRQHSTVALTGESADELFGGYPWFHHPEYGQPGTLPWSLAHNLGFPALFGPLRSRLDVAGYQRDQYRAAAAEVPRMPGESPRDQVARDTTYFFLTRFMRTLLDRKDRLSMALGLEVRVPFCDHRLQEYVFNTPWSMRTYDGQWKSLLRGAVGDLLPADVLNRPKTGYPVSNDPSYDRVVRDELVKLLATGDAAVEPLLNPAVVGDLRSDPAAAGRLTRIEVDTALHLNEWLTTYGLRLAL</sequence>
<evidence type="ECO:0000259" key="12">
    <source>
        <dbReference type="PROSITE" id="PS51278"/>
    </source>
</evidence>
<evidence type="ECO:0000256" key="9">
    <source>
        <dbReference type="PIRSR" id="PIRSR001589-1"/>
    </source>
</evidence>
<dbReference type="SUPFAM" id="SSF52402">
    <property type="entry name" value="Adenine nucleotide alpha hydrolases-like"/>
    <property type="match status" value="1"/>
</dbReference>
<evidence type="ECO:0000256" key="6">
    <source>
        <dbReference type="ARBA" id="ARBA00022888"/>
    </source>
</evidence>
<evidence type="ECO:0000256" key="3">
    <source>
        <dbReference type="ARBA" id="ARBA00012737"/>
    </source>
</evidence>
<dbReference type="Pfam" id="PF13537">
    <property type="entry name" value="GATase_7"/>
    <property type="match status" value="1"/>
</dbReference>
<dbReference type="PIRSF" id="PIRSF001589">
    <property type="entry name" value="Asn_synthetase_glu-h"/>
    <property type="match status" value="1"/>
</dbReference>
<keyword evidence="6 9" id="KW-0061">Asparagine biosynthesis</keyword>
<evidence type="ECO:0000256" key="1">
    <source>
        <dbReference type="ARBA" id="ARBA00005187"/>
    </source>
</evidence>
<dbReference type="GO" id="GO:0005524">
    <property type="term" value="F:ATP binding"/>
    <property type="evidence" value="ECO:0007669"/>
    <property type="project" value="UniProtKB-KW"/>
</dbReference>
<dbReference type="AlphaFoldDB" id="A0A919MGC6"/>
<dbReference type="GO" id="GO:0005829">
    <property type="term" value="C:cytosol"/>
    <property type="evidence" value="ECO:0007669"/>
    <property type="project" value="TreeGrafter"/>
</dbReference>